<dbReference type="AlphaFoldDB" id="A0A699Z1K6"/>
<feature type="compositionally biased region" description="Low complexity" evidence="1">
    <location>
        <begin position="59"/>
        <end position="72"/>
    </location>
</feature>
<feature type="region of interest" description="Disordered" evidence="1">
    <location>
        <begin position="48"/>
        <end position="72"/>
    </location>
</feature>
<feature type="non-terminal residue" evidence="2">
    <location>
        <position position="1"/>
    </location>
</feature>
<dbReference type="EMBL" id="BLLF01000582">
    <property type="protein sequence ID" value="GFH13156.1"/>
    <property type="molecule type" value="Genomic_DNA"/>
</dbReference>
<evidence type="ECO:0000313" key="3">
    <source>
        <dbReference type="Proteomes" id="UP000485058"/>
    </source>
</evidence>
<name>A0A699Z1K6_HAELA</name>
<evidence type="ECO:0000256" key="1">
    <source>
        <dbReference type="SAM" id="MobiDB-lite"/>
    </source>
</evidence>
<keyword evidence="3" id="KW-1185">Reference proteome</keyword>
<comment type="caution">
    <text evidence="2">The sequence shown here is derived from an EMBL/GenBank/DDBJ whole genome shotgun (WGS) entry which is preliminary data.</text>
</comment>
<protein>
    <submittedName>
        <fullName evidence="2">Uncharacterized protein</fullName>
    </submittedName>
</protein>
<reference evidence="2 3" key="1">
    <citation type="submission" date="2020-02" db="EMBL/GenBank/DDBJ databases">
        <title>Draft genome sequence of Haematococcus lacustris strain NIES-144.</title>
        <authorList>
            <person name="Morimoto D."/>
            <person name="Nakagawa S."/>
            <person name="Yoshida T."/>
            <person name="Sawayama S."/>
        </authorList>
    </citation>
    <scope>NUCLEOTIDE SEQUENCE [LARGE SCALE GENOMIC DNA]</scope>
    <source>
        <strain evidence="2 3">NIES-144</strain>
    </source>
</reference>
<proteinExistence type="predicted"/>
<gene>
    <name evidence="2" type="ORF">HaLaN_08987</name>
</gene>
<organism evidence="2 3">
    <name type="scientific">Haematococcus lacustris</name>
    <name type="common">Green alga</name>
    <name type="synonym">Haematococcus pluvialis</name>
    <dbReference type="NCBI Taxonomy" id="44745"/>
    <lineage>
        <taxon>Eukaryota</taxon>
        <taxon>Viridiplantae</taxon>
        <taxon>Chlorophyta</taxon>
        <taxon>core chlorophytes</taxon>
        <taxon>Chlorophyceae</taxon>
        <taxon>CS clade</taxon>
        <taxon>Chlamydomonadales</taxon>
        <taxon>Haematococcaceae</taxon>
        <taxon>Haematococcus</taxon>
    </lineage>
</organism>
<accession>A0A699Z1K6</accession>
<feature type="region of interest" description="Disordered" evidence="1">
    <location>
        <begin position="1"/>
        <end position="29"/>
    </location>
</feature>
<sequence>GCNSSAACTPPPPPSAMTEPLRSHPLSTTELPASCSNLAAACTVPLSPAGCKPGPGWRSSTSSSKPSGSASTAMSKYCSVATNIGLLRVSLRMFAEHQCAA</sequence>
<evidence type="ECO:0000313" key="2">
    <source>
        <dbReference type="EMBL" id="GFH13156.1"/>
    </source>
</evidence>
<dbReference type="Proteomes" id="UP000485058">
    <property type="component" value="Unassembled WGS sequence"/>
</dbReference>